<dbReference type="SUPFAM" id="SSF158221">
    <property type="entry name" value="YnzC-like"/>
    <property type="match status" value="1"/>
</dbReference>
<dbReference type="InterPro" id="IPR009242">
    <property type="entry name" value="DUF896"/>
</dbReference>
<dbReference type="EMBL" id="CP031124">
    <property type="protein sequence ID" value="AXF84405.1"/>
    <property type="molecule type" value="Genomic_DNA"/>
</dbReference>
<keyword evidence="1" id="KW-0963">Cytoplasm</keyword>
<evidence type="ECO:0000313" key="3">
    <source>
        <dbReference type="Proteomes" id="UP000252182"/>
    </source>
</evidence>
<protein>
    <submittedName>
        <fullName evidence="2">Uncharacterized protein</fullName>
    </submittedName>
</protein>
<dbReference type="Gene3D" id="1.10.287.540">
    <property type="entry name" value="Helix hairpin bin"/>
    <property type="match status" value="1"/>
</dbReference>
<dbReference type="PANTHER" id="PTHR37300">
    <property type="entry name" value="UPF0291 PROTEIN CBO2609/CLC_2481"/>
    <property type="match status" value="1"/>
</dbReference>
<accession>A0A345D7R7</accession>
<dbReference type="AlphaFoldDB" id="A0A345D7R7"/>
<name>A0A345D7R7_9BURK</name>
<dbReference type="Pfam" id="PF05979">
    <property type="entry name" value="DUF896"/>
    <property type="match status" value="1"/>
</dbReference>
<keyword evidence="3" id="KW-1185">Reference proteome</keyword>
<dbReference type="KEGG" id="hyf:DTO96_100108"/>
<proteinExistence type="predicted"/>
<organism evidence="2 3">
    <name type="scientific">Ephemeroptericola cinctiostellae</name>
    <dbReference type="NCBI Taxonomy" id="2268024"/>
    <lineage>
        <taxon>Bacteria</taxon>
        <taxon>Pseudomonadati</taxon>
        <taxon>Pseudomonadota</taxon>
        <taxon>Betaproteobacteria</taxon>
        <taxon>Burkholderiales</taxon>
        <taxon>Burkholderiaceae</taxon>
        <taxon>Ephemeroptericola</taxon>
    </lineage>
</organism>
<dbReference type="Proteomes" id="UP000252182">
    <property type="component" value="Chromosome"/>
</dbReference>
<dbReference type="RefSeq" id="WP_114561712.1">
    <property type="nucleotide sequence ID" value="NZ_CP031124.1"/>
</dbReference>
<dbReference type="OrthoDB" id="390105at2"/>
<reference evidence="3" key="1">
    <citation type="submission" date="2018-07" db="EMBL/GenBank/DDBJ databases">
        <authorList>
            <person name="Kim H."/>
        </authorList>
    </citation>
    <scope>NUCLEOTIDE SEQUENCE [LARGE SCALE GENOMIC DNA]</scope>
    <source>
        <strain evidence="3">F02</strain>
    </source>
</reference>
<evidence type="ECO:0000256" key="1">
    <source>
        <dbReference type="ARBA" id="ARBA00022490"/>
    </source>
</evidence>
<dbReference type="PANTHER" id="PTHR37300:SF1">
    <property type="entry name" value="UPF0291 PROTEIN YNZC"/>
    <property type="match status" value="1"/>
</dbReference>
<sequence>MRIPELDRINALARLAKLRALSPVELAEREVLRRRYMQAVTGQVGNVLGVMTVIDLEGNDVTPQKLREAQQSGLMPQVGF</sequence>
<gene>
    <name evidence="2" type="ORF">DTO96_100108</name>
</gene>
<evidence type="ECO:0000313" key="2">
    <source>
        <dbReference type="EMBL" id="AXF84405.1"/>
    </source>
</evidence>